<keyword evidence="2" id="KW-1185">Reference proteome</keyword>
<evidence type="ECO:0000313" key="2">
    <source>
        <dbReference type="Proteomes" id="UP001220395"/>
    </source>
</evidence>
<dbReference type="Proteomes" id="UP001220395">
    <property type="component" value="Chromosome"/>
</dbReference>
<dbReference type="EMBL" id="CP117411">
    <property type="protein sequence ID" value="WCT73910.1"/>
    <property type="molecule type" value="Genomic_DNA"/>
</dbReference>
<protein>
    <submittedName>
        <fullName evidence="1">Uncharacterized protein</fullName>
    </submittedName>
</protein>
<name>A0ABY7TL28_9SPHN</name>
<gene>
    <name evidence="1" type="ORF">PQ455_01365</name>
</gene>
<organism evidence="1 2">
    <name type="scientific">Sphingomonas naphthae</name>
    <dbReference type="NCBI Taxonomy" id="1813468"/>
    <lineage>
        <taxon>Bacteria</taxon>
        <taxon>Pseudomonadati</taxon>
        <taxon>Pseudomonadota</taxon>
        <taxon>Alphaproteobacteria</taxon>
        <taxon>Sphingomonadales</taxon>
        <taxon>Sphingomonadaceae</taxon>
        <taxon>Sphingomonas</taxon>
    </lineage>
</organism>
<accession>A0ABY7TL28</accession>
<sequence length="136" mass="15204">MARRMDGIAQMITKVRTFSASKFLAAAREAREDAVSLFEREGGSKYIANLRDAYRFVMDEDDYMVASYFEAARTAGDLRAELHVAASNAYTAGASEQQIDRIVTLCTSLNDFAPMGYTRLTTTQADNLINDLLRNR</sequence>
<evidence type="ECO:0000313" key="1">
    <source>
        <dbReference type="EMBL" id="WCT73910.1"/>
    </source>
</evidence>
<proteinExistence type="predicted"/>
<dbReference type="RefSeq" id="WP_273688533.1">
    <property type="nucleotide sequence ID" value="NZ_CP117411.1"/>
</dbReference>
<reference evidence="1 2" key="1">
    <citation type="submission" date="2023-02" db="EMBL/GenBank/DDBJ databases">
        <title>Genome sequence of Sphingomonas naphthae.</title>
        <authorList>
            <person name="Kim S."/>
            <person name="Heo J."/>
            <person name="Kwon S.-W."/>
        </authorList>
    </citation>
    <scope>NUCLEOTIDE SEQUENCE [LARGE SCALE GENOMIC DNA]</scope>
    <source>
        <strain evidence="1 2">KACC 18716</strain>
    </source>
</reference>